<organism evidence="1">
    <name type="scientific">Triticum urartu</name>
    <name type="common">Red wild einkorn</name>
    <name type="synonym">Crithodium urartu</name>
    <dbReference type="NCBI Taxonomy" id="4572"/>
    <lineage>
        <taxon>Eukaryota</taxon>
        <taxon>Viridiplantae</taxon>
        <taxon>Streptophyta</taxon>
        <taxon>Embryophyta</taxon>
        <taxon>Tracheophyta</taxon>
        <taxon>Spermatophyta</taxon>
        <taxon>Magnoliopsida</taxon>
        <taxon>Liliopsida</taxon>
        <taxon>Poales</taxon>
        <taxon>Poaceae</taxon>
        <taxon>BOP clade</taxon>
        <taxon>Pooideae</taxon>
        <taxon>Triticodae</taxon>
        <taxon>Triticeae</taxon>
        <taxon>Triticinae</taxon>
        <taxon>Triticum</taxon>
    </lineage>
</organism>
<dbReference type="SUPFAM" id="SSF63748">
    <property type="entry name" value="Tudor/PWWP/MBT"/>
    <property type="match status" value="1"/>
</dbReference>
<dbReference type="Gene3D" id="2.30.30.140">
    <property type="match status" value="1"/>
</dbReference>
<dbReference type="GO" id="GO:0008168">
    <property type="term" value="F:methyltransferase activity"/>
    <property type="evidence" value="ECO:0007669"/>
    <property type="project" value="UniProtKB-KW"/>
</dbReference>
<dbReference type="STRING" id="4572.M8A4D9"/>
<dbReference type="GO" id="GO:0032259">
    <property type="term" value="P:methylation"/>
    <property type="evidence" value="ECO:0007669"/>
    <property type="project" value="UniProtKB-KW"/>
</dbReference>
<gene>
    <name evidence="1" type="ORF">TRIUR3_23237</name>
</gene>
<reference evidence="1" key="1">
    <citation type="journal article" date="2013" name="Nature">
        <title>Draft genome of the wheat A-genome progenitor Triticum urartu.</title>
        <authorList>
            <person name="Ling H.Q."/>
            <person name="Zhao S."/>
            <person name="Liu D."/>
            <person name="Wang J."/>
            <person name="Sun H."/>
            <person name="Zhang C."/>
            <person name="Fan H."/>
            <person name="Li D."/>
            <person name="Dong L."/>
            <person name="Tao Y."/>
            <person name="Gao C."/>
            <person name="Wu H."/>
            <person name="Li Y."/>
            <person name="Cui Y."/>
            <person name="Guo X."/>
            <person name="Zheng S."/>
            <person name="Wang B."/>
            <person name="Yu K."/>
            <person name="Liang Q."/>
            <person name="Yang W."/>
            <person name="Lou X."/>
            <person name="Chen J."/>
            <person name="Feng M."/>
            <person name="Jian J."/>
            <person name="Zhang X."/>
            <person name="Luo G."/>
            <person name="Jiang Y."/>
            <person name="Liu J."/>
            <person name="Wang Z."/>
            <person name="Sha Y."/>
            <person name="Zhang B."/>
            <person name="Wu H."/>
            <person name="Tang D."/>
            <person name="Shen Q."/>
            <person name="Xue P."/>
            <person name="Zou S."/>
            <person name="Wang X."/>
            <person name="Liu X."/>
            <person name="Wang F."/>
            <person name="Yang Y."/>
            <person name="An X."/>
            <person name="Dong Z."/>
            <person name="Zhang K."/>
            <person name="Zhang X."/>
            <person name="Luo M.C."/>
            <person name="Dvorak J."/>
            <person name="Tong Y."/>
            <person name="Wang J."/>
            <person name="Yang H."/>
            <person name="Li Z."/>
            <person name="Wang D."/>
            <person name="Zhang A."/>
            <person name="Wang J."/>
        </authorList>
    </citation>
    <scope>NUCLEOTIDE SEQUENCE</scope>
</reference>
<accession>M8A4D9</accession>
<name>M8A4D9_TRIUA</name>
<proteinExistence type="predicted"/>
<sequence length="324" mass="36506">MAALLPPHDEVCVKTEEDGFGAIVHVDLFINSFPSVEDDGCEGADPQAFVGLVSKVFWPKDDDWYKGSITAYTELTNNSGYDELLALAVSFHDYQGLDRDNIAWAKITGHAVWPVVIVDESNVHASRALKSIRFDQSILVQFFGTHDFARFLLTQKLPENMLQLRKSIENDGSDDNGQDDAIGTCNNLSEENGEDAEMTQIELGNLRVSNLVFLGGRHKQTWHFWIVELYLFQRIVSDSDHFHNKMHIWPEGYAAFSKFASVKVYSHEWVCAAVTAVPCPDGRLGFFTEAGEFRALFDGVAPLSRKIHLEETREDMKAATKLQW</sequence>
<dbReference type="InterPro" id="IPR000313">
    <property type="entry name" value="PWWP_dom"/>
</dbReference>
<dbReference type="AlphaFoldDB" id="M8A4D9"/>
<protein>
    <submittedName>
        <fullName evidence="1">Histone-lysine N-methyltransferase ATX2</fullName>
    </submittedName>
</protein>
<dbReference type="PROSITE" id="PS50812">
    <property type="entry name" value="PWWP"/>
    <property type="match status" value="1"/>
</dbReference>
<dbReference type="Pfam" id="PF00855">
    <property type="entry name" value="PWWP"/>
    <property type="match status" value="1"/>
</dbReference>
<dbReference type="eggNOG" id="KOG1080">
    <property type="taxonomic scope" value="Eukaryota"/>
</dbReference>
<keyword evidence="1" id="KW-0489">Methyltransferase</keyword>
<dbReference type="EMBL" id="KD120028">
    <property type="protein sequence ID" value="EMS59515.1"/>
    <property type="molecule type" value="Genomic_DNA"/>
</dbReference>
<keyword evidence="1" id="KW-0808">Transferase</keyword>
<evidence type="ECO:0000313" key="1">
    <source>
        <dbReference type="EMBL" id="EMS59515.1"/>
    </source>
</evidence>